<dbReference type="EMBL" id="CALNXK010000014">
    <property type="protein sequence ID" value="CAH3046411.1"/>
    <property type="molecule type" value="Genomic_DNA"/>
</dbReference>
<sequence>MKNNRSLKLLLYFLPYLSGLTHLPGFPYLHINWPKAKIKVSMFMGGTFESARKNKFDYFFLQEHGLFNDSSKYGNVTVAELRVNEVHGYVYLSIMLCLVVKRNNTGFIEDVIYMWKKFGNENVTNLEFRTGYFVTFGGLKAKDGECSKCSGPFGVLITLEIECKPKKAEYSCNGLKNSWENDDCVKYCGRRFGVTFGDWKAKDGECSKCSIGGAGPITLERECEPKLPAYSCDGFNTTMESQDCLKYCDSSAANRKFTSIFLLLAVLISFRRFATMQLNIKFLRKEEMLPKND</sequence>
<reference evidence="2 3" key="1">
    <citation type="submission" date="2022-05" db="EMBL/GenBank/DDBJ databases">
        <authorList>
            <consortium name="Genoscope - CEA"/>
            <person name="William W."/>
        </authorList>
    </citation>
    <scope>NUCLEOTIDE SEQUENCE [LARGE SCALE GENOMIC DNA]</scope>
</reference>
<accession>A0ABN8NBY5</accession>
<evidence type="ECO:0000313" key="2">
    <source>
        <dbReference type="EMBL" id="CAH3046411.1"/>
    </source>
</evidence>
<dbReference type="Proteomes" id="UP001159405">
    <property type="component" value="Unassembled WGS sequence"/>
</dbReference>
<keyword evidence="3" id="KW-1185">Reference proteome</keyword>
<comment type="caution">
    <text evidence="2">The sequence shown here is derived from an EMBL/GenBank/DDBJ whole genome shotgun (WGS) entry which is preliminary data.</text>
</comment>
<protein>
    <submittedName>
        <fullName evidence="2">Uncharacterized protein</fullName>
    </submittedName>
</protein>
<evidence type="ECO:0000313" key="3">
    <source>
        <dbReference type="Proteomes" id="UP001159405"/>
    </source>
</evidence>
<organism evidence="2 3">
    <name type="scientific">Porites lobata</name>
    <dbReference type="NCBI Taxonomy" id="104759"/>
    <lineage>
        <taxon>Eukaryota</taxon>
        <taxon>Metazoa</taxon>
        <taxon>Cnidaria</taxon>
        <taxon>Anthozoa</taxon>
        <taxon>Hexacorallia</taxon>
        <taxon>Scleractinia</taxon>
        <taxon>Fungiina</taxon>
        <taxon>Poritidae</taxon>
        <taxon>Porites</taxon>
    </lineage>
</organism>
<name>A0ABN8NBY5_9CNID</name>
<gene>
    <name evidence="2" type="ORF">PLOB_00008550</name>
</gene>
<feature type="signal peptide" evidence="1">
    <location>
        <begin position="1"/>
        <end position="19"/>
    </location>
</feature>
<feature type="chain" id="PRO_5046811431" evidence="1">
    <location>
        <begin position="20"/>
        <end position="293"/>
    </location>
</feature>
<proteinExistence type="predicted"/>
<keyword evidence="1" id="KW-0732">Signal</keyword>
<evidence type="ECO:0000256" key="1">
    <source>
        <dbReference type="SAM" id="SignalP"/>
    </source>
</evidence>